<evidence type="ECO:0000256" key="3">
    <source>
        <dbReference type="ARBA" id="ARBA00022833"/>
    </source>
</evidence>
<dbReference type="EC" id="4.2.1.109" evidence="6"/>
<evidence type="ECO:0000256" key="4">
    <source>
        <dbReference type="ARBA" id="ARBA00023167"/>
    </source>
</evidence>
<keyword evidence="2 6" id="KW-0479">Metal-binding</keyword>
<organism evidence="8 9">
    <name type="scientific">Piscirickettsia litoralis</name>
    <dbReference type="NCBI Taxonomy" id="1891921"/>
    <lineage>
        <taxon>Bacteria</taxon>
        <taxon>Pseudomonadati</taxon>
        <taxon>Pseudomonadota</taxon>
        <taxon>Gammaproteobacteria</taxon>
        <taxon>Thiotrichales</taxon>
        <taxon>Piscirickettsiaceae</taxon>
        <taxon>Piscirickettsia</taxon>
    </lineage>
</organism>
<comment type="caution">
    <text evidence="8">The sequence shown here is derived from an EMBL/GenBank/DDBJ whole genome shotgun (WGS) entry which is preliminary data.</text>
</comment>
<evidence type="ECO:0000313" key="8">
    <source>
        <dbReference type="EMBL" id="ODN43397.1"/>
    </source>
</evidence>
<accession>A0ABX3A3F3</accession>
<dbReference type="PANTHER" id="PTHR22789:SF0">
    <property type="entry name" value="3-OXO-TETRONATE 4-PHOSPHATE DECARBOXYLASE-RELATED"/>
    <property type="match status" value="1"/>
</dbReference>
<protein>
    <recommendedName>
        <fullName evidence="6">Methylthioribulose-1-phosphate dehydratase</fullName>
        <shortName evidence="6">MTRu-1-P dehydratase</shortName>
        <ecNumber evidence="6">4.2.1.109</ecNumber>
    </recommendedName>
</protein>
<dbReference type="InterPro" id="IPR017714">
    <property type="entry name" value="MethylthioRu-1-P_deHdtase_MtnB"/>
</dbReference>
<comment type="similarity">
    <text evidence="6">Belongs to the aldolase class II family. MtnB subfamily.</text>
</comment>
<evidence type="ECO:0000256" key="2">
    <source>
        <dbReference type="ARBA" id="ARBA00022723"/>
    </source>
</evidence>
<keyword evidence="1 6" id="KW-0028">Amino-acid biosynthesis</keyword>
<name>A0ABX3A3F3_9GAMM</name>
<dbReference type="Proteomes" id="UP000094329">
    <property type="component" value="Unassembled WGS sequence"/>
</dbReference>
<dbReference type="SUPFAM" id="SSF53639">
    <property type="entry name" value="AraD/HMP-PK domain-like"/>
    <property type="match status" value="1"/>
</dbReference>
<gene>
    <name evidence="6" type="primary">mtnB</name>
    <name evidence="8" type="ORF">BGC07_11260</name>
</gene>
<feature type="binding site" evidence="6">
    <location>
        <position position="94"/>
    </location>
    <ligand>
        <name>Zn(2+)</name>
        <dbReference type="ChEBI" id="CHEBI:29105"/>
    </ligand>
</feature>
<comment type="catalytic activity">
    <reaction evidence="6">
        <text>5-(methylsulfanyl)-D-ribulose 1-phosphate = 5-methylsulfanyl-2,3-dioxopentyl phosphate + H2O</text>
        <dbReference type="Rhea" id="RHEA:15549"/>
        <dbReference type="ChEBI" id="CHEBI:15377"/>
        <dbReference type="ChEBI" id="CHEBI:58548"/>
        <dbReference type="ChEBI" id="CHEBI:58828"/>
        <dbReference type="EC" id="4.2.1.109"/>
    </reaction>
</comment>
<proteinExistence type="inferred from homology"/>
<keyword evidence="9" id="KW-1185">Reference proteome</keyword>
<evidence type="ECO:0000256" key="1">
    <source>
        <dbReference type="ARBA" id="ARBA00022605"/>
    </source>
</evidence>
<dbReference type="EMBL" id="MDTU01000001">
    <property type="protein sequence ID" value="ODN43397.1"/>
    <property type="molecule type" value="Genomic_DNA"/>
</dbReference>
<keyword evidence="3 6" id="KW-0862">Zinc</keyword>
<comment type="cofactor">
    <cofactor evidence="6">
        <name>Zn(2+)</name>
        <dbReference type="ChEBI" id="CHEBI:29105"/>
    </cofactor>
    <text evidence="6">Binds 1 zinc ion per subunit.</text>
</comment>
<dbReference type="InterPro" id="IPR001303">
    <property type="entry name" value="Aldolase_II/adducin_N"/>
</dbReference>
<dbReference type="NCBIfam" id="TIGR03328">
    <property type="entry name" value="salvage_mtnB"/>
    <property type="match status" value="1"/>
</dbReference>
<dbReference type="InterPro" id="IPR050197">
    <property type="entry name" value="Aldolase_class_II_sugar_metab"/>
</dbReference>
<dbReference type="NCBIfam" id="NF006672">
    <property type="entry name" value="PRK09220.1"/>
    <property type="match status" value="1"/>
</dbReference>
<evidence type="ECO:0000259" key="7">
    <source>
        <dbReference type="SMART" id="SM01007"/>
    </source>
</evidence>
<dbReference type="InterPro" id="IPR036409">
    <property type="entry name" value="Aldolase_II/adducin_N_sf"/>
</dbReference>
<feature type="domain" description="Class II aldolase/adducin N-terminal" evidence="7">
    <location>
        <begin position="9"/>
        <end position="196"/>
    </location>
</feature>
<dbReference type="HAMAP" id="MF_01677">
    <property type="entry name" value="Salvage_MtnB"/>
    <property type="match status" value="1"/>
</dbReference>
<evidence type="ECO:0000256" key="6">
    <source>
        <dbReference type="HAMAP-Rule" id="MF_01677"/>
    </source>
</evidence>
<sequence length="203" mass="22000">MQNNNGVVDQLIAAGAWISEKGWVPATGGNFSVRLADGFIVTASGYDKGCLTEDSFCQFDWQGNQLAGTGKPSAETGLHLAIYQLDLDAQAILHTHSVAATTLSRHVADSQLTIHGYEMQKSLAGIQSHLEAVNIAIFDNDQDIGALADQVKGTYAKQPLHHGILIRGHGLYVWGASVLEARRHLEGLEFLFACELERFKLQG</sequence>
<dbReference type="Gene3D" id="3.40.225.10">
    <property type="entry name" value="Class II aldolase/adducin N-terminal domain"/>
    <property type="match status" value="1"/>
</dbReference>
<dbReference type="RefSeq" id="WP_069313194.1">
    <property type="nucleotide sequence ID" value="NZ_MDTU01000001.1"/>
</dbReference>
<comment type="pathway">
    <text evidence="6">Amino-acid biosynthesis; L-methionine biosynthesis via salvage pathway; L-methionine from S-methyl-5-thio-alpha-D-ribose 1-phosphate: step 2/6.</text>
</comment>
<dbReference type="PANTHER" id="PTHR22789">
    <property type="entry name" value="FUCULOSE PHOSPHATE ALDOLASE"/>
    <property type="match status" value="1"/>
</dbReference>
<reference evidence="8 9" key="1">
    <citation type="submission" date="2016-08" db="EMBL/GenBank/DDBJ databases">
        <title>Draft genome sequence of Candidatus Piscirickettsia litoralis, from seawater.</title>
        <authorList>
            <person name="Wan X."/>
            <person name="Lee A.J."/>
            <person name="Hou S."/>
            <person name="Donachie S.P."/>
        </authorList>
    </citation>
    <scope>NUCLEOTIDE SEQUENCE [LARGE SCALE GENOMIC DNA]</scope>
    <source>
        <strain evidence="8 9">Y2</strain>
    </source>
</reference>
<evidence type="ECO:0000313" key="9">
    <source>
        <dbReference type="Proteomes" id="UP000094329"/>
    </source>
</evidence>
<evidence type="ECO:0000256" key="5">
    <source>
        <dbReference type="ARBA" id="ARBA00023239"/>
    </source>
</evidence>
<comment type="function">
    <text evidence="6">Catalyzes the dehydration of methylthioribulose-1-phosphate (MTRu-1-P) into 2,3-diketo-5-methylthiopentyl-1-phosphate (DK-MTP-1-P).</text>
</comment>
<keyword evidence="4 6" id="KW-0486">Methionine biosynthesis</keyword>
<dbReference type="Pfam" id="PF00596">
    <property type="entry name" value="Aldolase_II"/>
    <property type="match status" value="1"/>
</dbReference>
<keyword evidence="5 6" id="KW-0456">Lyase</keyword>
<feature type="binding site" evidence="6">
    <location>
        <position position="96"/>
    </location>
    <ligand>
        <name>Zn(2+)</name>
        <dbReference type="ChEBI" id="CHEBI:29105"/>
    </ligand>
</feature>
<dbReference type="SMART" id="SM01007">
    <property type="entry name" value="Aldolase_II"/>
    <property type="match status" value="1"/>
</dbReference>